<comment type="function">
    <text evidence="1">SASP are bound to spore DNA. They are double-stranded DNA-binding proteins that cause DNA to change to an a-like conformation. They protect the DNA backbone from chemical and enzymatic cleavage and are thus involved in dormant spore's high resistance to UV light.</text>
</comment>
<dbReference type="RefSeq" id="WP_369704882.1">
    <property type="nucleotide sequence ID" value="NZ_JBGEWD010000012.1"/>
</dbReference>
<protein>
    <submittedName>
        <fullName evidence="3">Alpha/beta-type small acid-soluble spore protein</fullName>
    </submittedName>
</protein>
<evidence type="ECO:0000256" key="1">
    <source>
        <dbReference type="ARBA" id="ARBA00003863"/>
    </source>
</evidence>
<sequence length="65" mass="7032">MASNGNKTLVPEAKEGLNRFKMEAAREVGVNLKDGYNGDITSREAGSIGGQMVKKMIEAYEQGLK</sequence>
<dbReference type="InterPro" id="IPR050847">
    <property type="entry name" value="SASP_DNA-binding"/>
</dbReference>
<keyword evidence="2" id="KW-0749">Sporulation</keyword>
<gene>
    <name evidence="3" type="ORF">AB8U03_12450</name>
</gene>
<comment type="caution">
    <text evidence="3">The sequence shown here is derived from an EMBL/GenBank/DDBJ whole genome shotgun (WGS) entry which is preliminary data.</text>
</comment>
<evidence type="ECO:0000313" key="3">
    <source>
        <dbReference type="EMBL" id="MEY8000986.1"/>
    </source>
</evidence>
<dbReference type="Gene3D" id="6.10.10.80">
    <property type="entry name" value="Small, acid-soluble spore protein, alpha/beta type-like"/>
    <property type="match status" value="1"/>
</dbReference>
<dbReference type="EMBL" id="JBGEWD010000012">
    <property type="protein sequence ID" value="MEY8000986.1"/>
    <property type="molecule type" value="Genomic_DNA"/>
</dbReference>
<evidence type="ECO:0000256" key="2">
    <source>
        <dbReference type="ARBA" id="ARBA00022969"/>
    </source>
</evidence>
<accession>A0ABV4BTE6</accession>
<dbReference type="InterPro" id="IPR038300">
    <property type="entry name" value="SASP_sf_alpha/beta"/>
</dbReference>
<dbReference type="PANTHER" id="PTHR36107">
    <property type="entry name" value="SMALL, ACID-SOLUBLE SPORE PROTEIN A"/>
    <property type="match status" value="1"/>
</dbReference>
<proteinExistence type="predicted"/>
<dbReference type="Proteomes" id="UP001564657">
    <property type="component" value="Unassembled WGS sequence"/>
</dbReference>
<dbReference type="Pfam" id="PF00269">
    <property type="entry name" value="SASP"/>
    <property type="match status" value="1"/>
</dbReference>
<dbReference type="InterPro" id="IPR001448">
    <property type="entry name" value="SASP_alpha/beta-type"/>
</dbReference>
<reference evidence="3 4" key="1">
    <citation type="submission" date="2024-08" db="EMBL/GenBank/DDBJ databases">
        <title>Clostridium lapicellarii sp. nov., and Clostridium renhuaiense sp. nov., two species isolated from the mud in a fermentation cellar used for producing sauce-flavour Chinese liquors.</title>
        <authorList>
            <person name="Yang F."/>
            <person name="Wang H."/>
            <person name="Chen L.Q."/>
            <person name="Zhou N."/>
            <person name="Lu J.J."/>
            <person name="Pu X.X."/>
            <person name="Wan B."/>
            <person name="Wang L."/>
            <person name="Liu S.J."/>
        </authorList>
    </citation>
    <scope>NUCLEOTIDE SEQUENCE [LARGE SCALE GENOMIC DNA]</scope>
    <source>
        <strain evidence="3 4">MT-5</strain>
    </source>
</reference>
<name>A0ABV4BTE6_9CLOT</name>
<evidence type="ECO:0000313" key="4">
    <source>
        <dbReference type="Proteomes" id="UP001564657"/>
    </source>
</evidence>
<dbReference type="PANTHER" id="PTHR36107:SF1">
    <property type="entry name" value="SMALL, ACID-SOLUBLE SPORE PROTEIN A"/>
    <property type="match status" value="1"/>
</dbReference>
<keyword evidence="4" id="KW-1185">Reference proteome</keyword>
<organism evidence="3 4">
    <name type="scientific">Clostridium moutaii</name>
    <dbReference type="NCBI Taxonomy" id="3240932"/>
    <lineage>
        <taxon>Bacteria</taxon>
        <taxon>Bacillati</taxon>
        <taxon>Bacillota</taxon>
        <taxon>Clostridia</taxon>
        <taxon>Eubacteriales</taxon>
        <taxon>Clostridiaceae</taxon>
        <taxon>Clostridium</taxon>
    </lineage>
</organism>